<keyword evidence="4" id="KW-0812">Transmembrane</keyword>
<organism evidence="6 7">
    <name type="scientific">Nocardioides currus</name>
    <dbReference type="NCBI Taxonomy" id="2133958"/>
    <lineage>
        <taxon>Bacteria</taxon>
        <taxon>Bacillati</taxon>
        <taxon>Actinomycetota</taxon>
        <taxon>Actinomycetes</taxon>
        <taxon>Propionibacteriales</taxon>
        <taxon>Nocardioidaceae</taxon>
        <taxon>Nocardioides</taxon>
    </lineage>
</organism>
<dbReference type="InterPro" id="IPR016032">
    <property type="entry name" value="Sig_transdc_resp-reg_C-effctor"/>
</dbReference>
<dbReference type="InterPro" id="IPR000792">
    <property type="entry name" value="Tscrpt_reg_LuxR_C"/>
</dbReference>
<accession>A0A2R7Z3B0</accession>
<evidence type="ECO:0000256" key="3">
    <source>
        <dbReference type="ARBA" id="ARBA00023163"/>
    </source>
</evidence>
<keyword evidence="7" id="KW-1185">Reference proteome</keyword>
<gene>
    <name evidence="6" type="ORF">C7S10_04025</name>
</gene>
<evidence type="ECO:0000313" key="7">
    <source>
        <dbReference type="Proteomes" id="UP000244867"/>
    </source>
</evidence>
<dbReference type="SMART" id="SM00421">
    <property type="entry name" value="HTH_LUXR"/>
    <property type="match status" value="1"/>
</dbReference>
<feature type="transmembrane region" description="Helical" evidence="4">
    <location>
        <begin position="51"/>
        <end position="71"/>
    </location>
</feature>
<dbReference type="OrthoDB" id="5195834at2"/>
<evidence type="ECO:0000259" key="5">
    <source>
        <dbReference type="PROSITE" id="PS50043"/>
    </source>
</evidence>
<dbReference type="Proteomes" id="UP000244867">
    <property type="component" value="Unassembled WGS sequence"/>
</dbReference>
<dbReference type="AlphaFoldDB" id="A0A2R7Z3B0"/>
<dbReference type="Gene3D" id="1.10.10.10">
    <property type="entry name" value="Winged helix-like DNA-binding domain superfamily/Winged helix DNA-binding domain"/>
    <property type="match status" value="1"/>
</dbReference>
<keyword evidence="4" id="KW-0472">Membrane</keyword>
<feature type="transmembrane region" description="Helical" evidence="4">
    <location>
        <begin position="91"/>
        <end position="117"/>
    </location>
</feature>
<proteinExistence type="predicted"/>
<keyword evidence="2" id="KW-0238">DNA-binding</keyword>
<feature type="transmembrane region" description="Helical" evidence="4">
    <location>
        <begin position="129"/>
        <end position="149"/>
    </location>
</feature>
<keyword evidence="3" id="KW-0804">Transcription</keyword>
<dbReference type="PRINTS" id="PR00038">
    <property type="entry name" value="HTHLUXR"/>
</dbReference>
<name>A0A2R7Z3B0_9ACTN</name>
<evidence type="ECO:0000313" key="6">
    <source>
        <dbReference type="EMBL" id="PUA83137.1"/>
    </source>
</evidence>
<dbReference type="GO" id="GO:0006355">
    <property type="term" value="P:regulation of DNA-templated transcription"/>
    <property type="evidence" value="ECO:0007669"/>
    <property type="project" value="InterPro"/>
</dbReference>
<feature type="transmembrane region" description="Helical" evidence="4">
    <location>
        <begin position="15"/>
        <end position="39"/>
    </location>
</feature>
<dbReference type="CDD" id="cd06170">
    <property type="entry name" value="LuxR_C_like"/>
    <property type="match status" value="1"/>
</dbReference>
<sequence length="275" mass="28883">MFLGRQVGHAAEAAWWAWLGVWPIALVLSAITVAVVCFPEGRALGPGWRRVCVVVVAIGVALSLTSALWPVEYASADISLDHPLQVAGASAATTLWSAVAHPFYAACQVLWVVAVATRWRVSDPVVRRQLSVLVGATGLCAAALLVGLVTRGSPLPGLLLVPVVPLAAGWAIERISLVRVIEAEQSAGRLDGLTPRENEVLQLMAQGLSNAAICERLHLSVKTVEPAISSTFVKLGLPSGAENNRRVLAVAEYLRTSTPSGSGASTPPMTRAPGR</sequence>
<feature type="domain" description="HTH luxR-type" evidence="5">
    <location>
        <begin position="186"/>
        <end position="251"/>
    </location>
</feature>
<protein>
    <recommendedName>
        <fullName evidence="5">HTH luxR-type domain-containing protein</fullName>
    </recommendedName>
</protein>
<dbReference type="InterPro" id="IPR036388">
    <property type="entry name" value="WH-like_DNA-bd_sf"/>
</dbReference>
<keyword evidence="4" id="KW-1133">Transmembrane helix</keyword>
<dbReference type="EMBL" id="PYXZ01000001">
    <property type="protein sequence ID" value="PUA83137.1"/>
    <property type="molecule type" value="Genomic_DNA"/>
</dbReference>
<keyword evidence="1" id="KW-0805">Transcription regulation</keyword>
<reference evidence="6 7" key="1">
    <citation type="submission" date="2018-03" db="EMBL/GenBank/DDBJ databases">
        <authorList>
            <person name="Keele B.F."/>
        </authorList>
    </citation>
    <scope>NUCLEOTIDE SEQUENCE [LARGE SCALE GENOMIC DNA]</scope>
    <source>
        <strain evidence="6 7">IB-3</strain>
    </source>
</reference>
<dbReference type="SUPFAM" id="SSF46894">
    <property type="entry name" value="C-terminal effector domain of the bipartite response regulators"/>
    <property type="match status" value="1"/>
</dbReference>
<evidence type="ECO:0000256" key="1">
    <source>
        <dbReference type="ARBA" id="ARBA00023015"/>
    </source>
</evidence>
<dbReference type="PANTHER" id="PTHR44688">
    <property type="entry name" value="DNA-BINDING TRANSCRIPTIONAL ACTIVATOR DEVR_DOSR"/>
    <property type="match status" value="1"/>
</dbReference>
<dbReference type="PANTHER" id="PTHR44688:SF16">
    <property type="entry name" value="DNA-BINDING TRANSCRIPTIONAL ACTIVATOR DEVR_DOSR"/>
    <property type="match status" value="1"/>
</dbReference>
<comment type="caution">
    <text evidence="6">The sequence shown here is derived from an EMBL/GenBank/DDBJ whole genome shotgun (WGS) entry which is preliminary data.</text>
</comment>
<dbReference type="Pfam" id="PF00196">
    <property type="entry name" value="GerE"/>
    <property type="match status" value="1"/>
</dbReference>
<dbReference type="GO" id="GO:0003677">
    <property type="term" value="F:DNA binding"/>
    <property type="evidence" value="ECO:0007669"/>
    <property type="project" value="UniProtKB-KW"/>
</dbReference>
<dbReference type="PROSITE" id="PS50043">
    <property type="entry name" value="HTH_LUXR_2"/>
    <property type="match status" value="1"/>
</dbReference>
<evidence type="ECO:0000256" key="4">
    <source>
        <dbReference type="SAM" id="Phobius"/>
    </source>
</evidence>
<evidence type="ECO:0000256" key="2">
    <source>
        <dbReference type="ARBA" id="ARBA00023125"/>
    </source>
</evidence>